<dbReference type="Proteomes" id="UP000011750">
    <property type="component" value="Chromosome A09"/>
</dbReference>
<dbReference type="AlphaFoldDB" id="M4F4Z5"/>
<name>M4F4Z5_BRACM</name>
<dbReference type="InParanoid" id="M4F4Z5"/>
<accession>M4F4Z5</accession>
<reference evidence="1 2" key="1">
    <citation type="journal article" date="2011" name="Nat. Genet.">
        <title>The genome of the mesopolyploid crop species Brassica rapa.</title>
        <authorList>
            <consortium name="Brassica rapa Genome Sequencing Project Consortium"/>
            <person name="Wang X."/>
            <person name="Wang H."/>
            <person name="Wang J."/>
            <person name="Sun R."/>
            <person name="Wu J."/>
            <person name="Liu S."/>
            <person name="Bai Y."/>
            <person name="Mun J.H."/>
            <person name="Bancroft I."/>
            <person name="Cheng F."/>
            <person name="Huang S."/>
            <person name="Li X."/>
            <person name="Hua W."/>
            <person name="Wang J."/>
            <person name="Wang X."/>
            <person name="Freeling M."/>
            <person name="Pires J.C."/>
            <person name="Paterson A.H."/>
            <person name="Chalhoub B."/>
            <person name="Wang B."/>
            <person name="Hayward A."/>
            <person name="Sharpe A.G."/>
            <person name="Park B.S."/>
            <person name="Weisshaar B."/>
            <person name="Liu B."/>
            <person name="Li B."/>
            <person name="Liu B."/>
            <person name="Tong C."/>
            <person name="Song C."/>
            <person name="Duran C."/>
            <person name="Peng C."/>
            <person name="Geng C."/>
            <person name="Koh C."/>
            <person name="Lin C."/>
            <person name="Edwards D."/>
            <person name="Mu D."/>
            <person name="Shen D."/>
            <person name="Soumpourou E."/>
            <person name="Li F."/>
            <person name="Fraser F."/>
            <person name="Conant G."/>
            <person name="Lassalle G."/>
            <person name="King G.J."/>
            <person name="Bonnema G."/>
            <person name="Tang H."/>
            <person name="Wang H."/>
            <person name="Belcram H."/>
            <person name="Zhou H."/>
            <person name="Hirakawa H."/>
            <person name="Abe H."/>
            <person name="Guo H."/>
            <person name="Wang H."/>
            <person name="Jin H."/>
            <person name="Parkin I.A."/>
            <person name="Batley J."/>
            <person name="Kim J.S."/>
            <person name="Just J."/>
            <person name="Li J."/>
            <person name="Xu J."/>
            <person name="Deng J."/>
            <person name="Kim J.A."/>
            <person name="Li J."/>
            <person name="Yu J."/>
            <person name="Meng J."/>
            <person name="Wang J."/>
            <person name="Min J."/>
            <person name="Poulain J."/>
            <person name="Wang J."/>
            <person name="Hatakeyama K."/>
            <person name="Wu K."/>
            <person name="Wang L."/>
            <person name="Fang L."/>
            <person name="Trick M."/>
            <person name="Links M.G."/>
            <person name="Zhao M."/>
            <person name="Jin M."/>
            <person name="Ramchiary N."/>
            <person name="Drou N."/>
            <person name="Berkman P.J."/>
            <person name="Cai Q."/>
            <person name="Huang Q."/>
            <person name="Li R."/>
            <person name="Tabata S."/>
            <person name="Cheng S."/>
            <person name="Zhang S."/>
            <person name="Zhang S."/>
            <person name="Huang S."/>
            <person name="Sato S."/>
            <person name="Sun S."/>
            <person name="Kwon S.J."/>
            <person name="Choi S.R."/>
            <person name="Lee T.H."/>
            <person name="Fan W."/>
            <person name="Zhao X."/>
            <person name="Tan X."/>
            <person name="Xu X."/>
            <person name="Wang Y."/>
            <person name="Qiu Y."/>
            <person name="Yin Y."/>
            <person name="Li Y."/>
            <person name="Du Y."/>
            <person name="Liao Y."/>
            <person name="Lim Y."/>
            <person name="Narusaka Y."/>
            <person name="Wang Y."/>
            <person name="Wang Z."/>
            <person name="Li Z."/>
            <person name="Wang Z."/>
            <person name="Xiong Z."/>
            <person name="Zhang Z."/>
        </authorList>
    </citation>
    <scope>NUCLEOTIDE SEQUENCE [LARGE SCALE GENOMIC DNA]</scope>
    <source>
        <strain evidence="1 2">cv. Chiifu-401-42</strain>
    </source>
</reference>
<dbReference type="Gramene" id="Bra036149.1">
    <property type="protein sequence ID" value="Bra036149.1-P"/>
    <property type="gene ID" value="Bra036149"/>
</dbReference>
<dbReference type="EnsemblPlants" id="Bra036149.1">
    <property type="protein sequence ID" value="Bra036149.1-P"/>
    <property type="gene ID" value="Bra036149"/>
</dbReference>
<keyword evidence="2" id="KW-1185">Reference proteome</keyword>
<sequence>MKQQTLNTKHLNLMNVVLTVQTHFLGIVSPKLRKLPLSLFGIFGGFAAVDIPLWLEEAVRLLVVTVVSRFRRERPEREGEKLLVSSRGGLVYCRKPF</sequence>
<protein>
    <submittedName>
        <fullName evidence="1">Uncharacterized protein</fullName>
    </submittedName>
</protein>
<reference evidence="1 2" key="2">
    <citation type="journal article" date="2018" name="Hortic Res">
        <title>Improved Brassica rapa reference genome by single-molecule sequencing and chromosome conformation capture technologies.</title>
        <authorList>
            <person name="Zhang L."/>
            <person name="Cai X."/>
            <person name="Wu J."/>
            <person name="Liu M."/>
            <person name="Grob S."/>
            <person name="Cheng F."/>
            <person name="Liang J."/>
            <person name="Cai C."/>
            <person name="Liu Z."/>
            <person name="Liu B."/>
            <person name="Wang F."/>
            <person name="Li S."/>
            <person name="Liu F."/>
            <person name="Li X."/>
            <person name="Cheng L."/>
            <person name="Yang W."/>
            <person name="Li M.H."/>
            <person name="Grossniklaus U."/>
            <person name="Zheng H."/>
            <person name="Wang X."/>
        </authorList>
    </citation>
    <scope>NUCLEOTIDE SEQUENCE [LARGE SCALE GENOMIC DNA]</scope>
    <source>
        <strain evidence="1 2">cv. Chiifu-401-42</strain>
    </source>
</reference>
<proteinExistence type="predicted"/>
<reference evidence="1" key="3">
    <citation type="submission" date="2023-03" db="UniProtKB">
        <authorList>
            <consortium name="EnsemblPlants"/>
        </authorList>
    </citation>
    <scope>IDENTIFICATION</scope>
    <source>
        <strain evidence="1">cv. Chiifu-401-42</strain>
    </source>
</reference>
<evidence type="ECO:0000313" key="2">
    <source>
        <dbReference type="Proteomes" id="UP000011750"/>
    </source>
</evidence>
<evidence type="ECO:0000313" key="1">
    <source>
        <dbReference type="EnsemblPlants" id="Bra036149.1-P"/>
    </source>
</evidence>
<organism evidence="1 2">
    <name type="scientific">Brassica campestris</name>
    <name type="common">Field mustard</name>
    <dbReference type="NCBI Taxonomy" id="3711"/>
    <lineage>
        <taxon>Eukaryota</taxon>
        <taxon>Viridiplantae</taxon>
        <taxon>Streptophyta</taxon>
        <taxon>Embryophyta</taxon>
        <taxon>Tracheophyta</taxon>
        <taxon>Spermatophyta</taxon>
        <taxon>Magnoliopsida</taxon>
        <taxon>eudicotyledons</taxon>
        <taxon>Gunneridae</taxon>
        <taxon>Pentapetalae</taxon>
        <taxon>rosids</taxon>
        <taxon>malvids</taxon>
        <taxon>Brassicales</taxon>
        <taxon>Brassicaceae</taxon>
        <taxon>Brassiceae</taxon>
        <taxon>Brassica</taxon>
    </lineage>
</organism>
<dbReference type="HOGENOM" id="CLU_2349724_0_0_1"/>